<dbReference type="STRING" id="156994.SAMN04488028_103116"/>
<dbReference type="Proteomes" id="UP000184474">
    <property type="component" value="Unassembled WGS sequence"/>
</dbReference>
<evidence type="ECO:0000259" key="2">
    <source>
        <dbReference type="Pfam" id="PF01833"/>
    </source>
</evidence>
<protein>
    <submittedName>
        <fullName evidence="3">IPT/TIG domain-containing protein</fullName>
    </submittedName>
</protein>
<dbReference type="Pfam" id="PF01833">
    <property type="entry name" value="TIG"/>
    <property type="match status" value="2"/>
</dbReference>
<evidence type="ECO:0000313" key="3">
    <source>
        <dbReference type="EMBL" id="SHK13520.1"/>
    </source>
</evidence>
<accession>A0A1M6PZY4</accession>
<feature type="domain" description="IPT/TIG" evidence="2">
    <location>
        <begin position="205"/>
        <end position="271"/>
    </location>
</feature>
<evidence type="ECO:0000256" key="1">
    <source>
        <dbReference type="SAM" id="SignalP"/>
    </source>
</evidence>
<dbReference type="SUPFAM" id="SSF81296">
    <property type="entry name" value="E set domains"/>
    <property type="match status" value="2"/>
</dbReference>
<dbReference type="EMBL" id="FRAA01000003">
    <property type="protein sequence ID" value="SHK13520.1"/>
    <property type="molecule type" value="Genomic_DNA"/>
</dbReference>
<keyword evidence="1" id="KW-0732">Signal</keyword>
<feature type="signal peptide" evidence="1">
    <location>
        <begin position="1"/>
        <end position="24"/>
    </location>
</feature>
<dbReference type="InterPro" id="IPR014756">
    <property type="entry name" value="Ig_E-set"/>
</dbReference>
<feature type="chain" id="PRO_5012545272" evidence="1">
    <location>
        <begin position="25"/>
        <end position="679"/>
    </location>
</feature>
<feature type="domain" description="IPT/TIG" evidence="2">
    <location>
        <begin position="289"/>
        <end position="352"/>
    </location>
</feature>
<dbReference type="RefSeq" id="WP_073122062.1">
    <property type="nucleotide sequence ID" value="NZ_FRAA01000003.1"/>
</dbReference>
<organism evidence="3 4">
    <name type="scientific">Reichenbachiella agariperforans</name>
    <dbReference type="NCBI Taxonomy" id="156994"/>
    <lineage>
        <taxon>Bacteria</taxon>
        <taxon>Pseudomonadati</taxon>
        <taxon>Bacteroidota</taxon>
        <taxon>Cytophagia</taxon>
        <taxon>Cytophagales</taxon>
        <taxon>Reichenbachiellaceae</taxon>
        <taxon>Reichenbachiella</taxon>
    </lineage>
</organism>
<dbReference type="CDD" id="cd00102">
    <property type="entry name" value="IPT"/>
    <property type="match status" value="1"/>
</dbReference>
<name>A0A1M6PZY4_REIAG</name>
<keyword evidence="4" id="KW-1185">Reference proteome</keyword>
<gene>
    <name evidence="3" type="ORF">SAMN04488028_103116</name>
</gene>
<dbReference type="InterPro" id="IPR013783">
    <property type="entry name" value="Ig-like_fold"/>
</dbReference>
<dbReference type="PROSITE" id="PS51257">
    <property type="entry name" value="PROKAR_LIPOPROTEIN"/>
    <property type="match status" value="1"/>
</dbReference>
<dbReference type="AlphaFoldDB" id="A0A1M6PZY4"/>
<reference evidence="4" key="1">
    <citation type="submission" date="2016-11" db="EMBL/GenBank/DDBJ databases">
        <authorList>
            <person name="Varghese N."/>
            <person name="Submissions S."/>
        </authorList>
    </citation>
    <scope>NUCLEOTIDE SEQUENCE [LARGE SCALE GENOMIC DNA]</scope>
    <source>
        <strain evidence="4">DSM 26134</strain>
    </source>
</reference>
<dbReference type="Gene3D" id="2.60.40.10">
    <property type="entry name" value="Immunoglobulins"/>
    <property type="match status" value="5"/>
</dbReference>
<sequence>MFKNISLKYAFPVVLLALVALWSACEEKEDELSNEVTLYSFGPSVLRGGQLKFIGENLEDVERIILPKDVVIEASEFDSLSAKLIVINVPDDVVEGLVSLQVKGKEDNLVTKTPLSILEPITITSMPDKAVRPGSIITIKGTYLNLIEEVVFATNKSVTAFEEQSRGELKLMVPADAQTGTLVLLDSEEIPNEIQTEEELMVTLPAISGVTPLTVKAGSNVTIKGSNLDLVMSVEFGGSQIVDSANFVSATAGQIVVAVPAATNDGEIALAAPSTVKVTSTEALTLVVPTLTDLTPNPAKTGQNLTVTGTNLDLVSQVVFAGDKEGTIIAGGSDTSITVEIPADAESGTIEFRTQANKSVTSVAVDMVRPGITTMTAEVKLNEDITITGENLDIVKEVWFTGGTMGTIGTATETNLVVTVPVGTNTGVVTLVANNGVEVVSTSALTILAEVPVFDSFPAKAEPGEMLTLTGEKLNLTNEVVFPGDVKATKFGNRTTEILEVYVPDDVQQGMGKITFTTYGTDFTESTDINFTALQDLAVVIYEDVNNSPFGQGGGWGTTTTDFASTEMVRSGSASVKVTYGGDWGGACQLGTWGNSPLSTAGMTSFLVSVYGGDGVVDGQKLALNISGSANGELTLTAGEWTDFVIDLSVFGSPAEISEVWFQDQGVTGTVYMDHIGLK</sequence>
<proteinExistence type="predicted"/>
<dbReference type="InterPro" id="IPR002909">
    <property type="entry name" value="IPT_dom"/>
</dbReference>
<evidence type="ECO:0000313" key="4">
    <source>
        <dbReference type="Proteomes" id="UP000184474"/>
    </source>
</evidence>